<organism evidence="2">
    <name type="scientific">Gibberella zeae (strain ATCC MYA-4620 / CBS 123657 / FGSC 9075 / NRRL 31084 / PH-1)</name>
    <name type="common">Wheat head blight fungus</name>
    <name type="synonym">Fusarium graminearum</name>
    <dbReference type="NCBI Taxonomy" id="229533"/>
    <lineage>
        <taxon>Eukaryota</taxon>
        <taxon>Fungi</taxon>
        <taxon>Dikarya</taxon>
        <taxon>Ascomycota</taxon>
        <taxon>Pezizomycotina</taxon>
        <taxon>Sordariomycetes</taxon>
        <taxon>Hypocreomycetidae</taxon>
        <taxon>Hypocreales</taxon>
        <taxon>Nectriaceae</taxon>
        <taxon>Fusarium</taxon>
    </lineage>
</organism>
<dbReference type="SUPFAM" id="SSF53474">
    <property type="entry name" value="alpha/beta-Hydrolases"/>
    <property type="match status" value="1"/>
</dbReference>
<reference evidence="2" key="5">
    <citation type="submission" date="2017-01" db="UniProtKB">
        <authorList>
            <consortium name="EnsemblFungi"/>
        </authorList>
    </citation>
    <scope>IDENTIFICATION</scope>
    <source>
        <strain evidence="2">PH-1 / ATCC MYA-4620 / FGSC 9075 / NRRL 31084</strain>
    </source>
</reference>
<evidence type="ECO:0000313" key="3">
    <source>
        <dbReference type="Proteomes" id="UP000070720"/>
    </source>
</evidence>
<protein>
    <submittedName>
        <fullName evidence="1">Chromosome 1, complete genome</fullName>
    </submittedName>
</protein>
<name>A0A0E0RRT0_GIBZE</name>
<dbReference type="InParanoid" id="A0A0E0RRT0"/>
<dbReference type="STRING" id="229533.A0A0E0RRT0"/>
<sequence length="303" mass="33428">MTIKHNSTTFVDLDSYKLEVTVHGPPRRAHNPIVVTIPDIGSSIKEWTAVTKMLADSMAVVSYERAGHGRSENVSSEESRTPAALAMELHMLLRAAKIAPPYIMVCHARGASILREFTKLRNLAQFKGFVFVDAKTGSSVEAKLSGSDSLQLCYGDCHRLGEEEWQSLLDEEARAGHRAAAEREIAEYCDGGEGFSVMDPSGVEQPEYGRVPLMILQADAAVDTRKRRVKGELVGDRTEFGVDDMRGGGEGLNELEATRQKKLLKLSERSKYQYVTGVGGKIHLVSPEKVADAVTWILMQYRC</sequence>
<dbReference type="VEuPathDB" id="FungiDB:FGRAMPH1_01G04297"/>
<dbReference type="Gene3D" id="3.40.50.1820">
    <property type="entry name" value="alpha/beta hydrolase"/>
    <property type="match status" value="1"/>
</dbReference>
<dbReference type="Proteomes" id="UP000070720">
    <property type="component" value="Chromosome 1"/>
</dbReference>
<dbReference type="InterPro" id="IPR029058">
    <property type="entry name" value="AB_hydrolase_fold"/>
</dbReference>
<reference evidence="2 3" key="1">
    <citation type="journal article" date="2007" name="Science">
        <title>The Fusarium graminearum genome reveals a link between localized polymorphism and pathogen specialization.</title>
        <authorList>
            <person name="Cuomo C.A."/>
            <person name="Gueldener U."/>
            <person name="Xu J.-R."/>
            <person name="Trail F."/>
            <person name="Turgeon B.G."/>
            <person name="Di Pietro A."/>
            <person name="Walton J.D."/>
            <person name="Ma L.-J."/>
            <person name="Baker S.E."/>
            <person name="Rep M."/>
            <person name="Adam G."/>
            <person name="Antoniw J."/>
            <person name="Baldwin T."/>
            <person name="Calvo S.E."/>
            <person name="Chang Y.-L."/>
            <person name="DeCaprio D."/>
            <person name="Gale L.R."/>
            <person name="Gnerre S."/>
            <person name="Goswami R.S."/>
            <person name="Hammond-Kosack K."/>
            <person name="Harris L.J."/>
            <person name="Hilburn K."/>
            <person name="Kennell J.C."/>
            <person name="Kroken S."/>
            <person name="Magnuson J.K."/>
            <person name="Mannhaupt G."/>
            <person name="Mauceli E.W."/>
            <person name="Mewes H.-W."/>
            <person name="Mitterbauer R."/>
            <person name="Muehlbauer G."/>
            <person name="Muensterkoetter M."/>
            <person name="Nelson D."/>
            <person name="O'Donnell K."/>
            <person name="Ouellet T."/>
            <person name="Qi W."/>
            <person name="Quesneville H."/>
            <person name="Roncero M.I.G."/>
            <person name="Seong K.-Y."/>
            <person name="Tetko I.V."/>
            <person name="Urban M."/>
            <person name="Waalwijk C."/>
            <person name="Ward T.J."/>
            <person name="Yao J."/>
            <person name="Birren B.W."/>
            <person name="Kistler H.C."/>
        </authorList>
    </citation>
    <scope>NUCLEOTIDE SEQUENCE [LARGE SCALE GENOMIC DNA]</scope>
    <source>
        <strain evidence="3">ATCC MYA-4620 / CBS 123657 / FGSC 9075 / NRRL 31084 / PH-1</strain>
        <strain evidence="2">PH-1 / ATCC MYA-4620 / FGSC 9075 / NRRL 31084</strain>
    </source>
</reference>
<accession>A0A0E0RRT0</accession>
<dbReference type="EMBL" id="HG970332">
    <property type="protein sequence ID" value="CEF73955.1"/>
    <property type="molecule type" value="Genomic_DNA"/>
</dbReference>
<reference evidence="1 3" key="4">
    <citation type="journal article" date="2015" name="BMC Genomics">
        <title>The completed genome sequence of the pathogenic ascomycete fungus Fusarium graminearum.</title>
        <authorList>
            <person name="King R."/>
            <person name="Urban M."/>
            <person name="Hammond-Kosack M.C."/>
            <person name="Hassani-Pak K."/>
            <person name="Hammond-Kosack K.E."/>
        </authorList>
    </citation>
    <scope>NUCLEOTIDE SEQUENCE [LARGE SCALE GENOMIC DNA]</scope>
    <source>
        <strain evidence="3">ATCC MYA-4620 / CBS 123657 / FGSC 9075 / NRRL 31084 / PH-1</strain>
        <strain evidence="1">PH-1</strain>
    </source>
</reference>
<keyword evidence="3" id="KW-1185">Reference proteome</keyword>
<reference evidence="2 3" key="2">
    <citation type="journal article" date="2010" name="Nature">
        <title>Comparative genomics reveals mobile pathogenicity chromosomes in Fusarium.</title>
        <authorList>
            <person name="Ma L.J."/>
            <person name="van der Does H.C."/>
            <person name="Borkovich K.A."/>
            <person name="Coleman J.J."/>
            <person name="Daboussi M.J."/>
            <person name="Di Pietro A."/>
            <person name="Dufresne M."/>
            <person name="Freitag M."/>
            <person name="Grabherr M."/>
            <person name="Henrissat B."/>
            <person name="Houterman P.M."/>
            <person name="Kang S."/>
            <person name="Shim W.B."/>
            <person name="Woloshuk C."/>
            <person name="Xie X."/>
            <person name="Xu J.R."/>
            <person name="Antoniw J."/>
            <person name="Baker S.E."/>
            <person name="Bluhm B.H."/>
            <person name="Breakspear A."/>
            <person name="Brown D.W."/>
            <person name="Butchko R.A."/>
            <person name="Chapman S."/>
            <person name="Coulson R."/>
            <person name="Coutinho P.M."/>
            <person name="Danchin E.G."/>
            <person name="Diener A."/>
            <person name="Gale L.R."/>
            <person name="Gardiner D.M."/>
            <person name="Goff S."/>
            <person name="Hammond-Kosack K.E."/>
            <person name="Hilburn K."/>
            <person name="Hua-Van A."/>
            <person name="Jonkers W."/>
            <person name="Kazan K."/>
            <person name="Kodira C.D."/>
            <person name="Koehrsen M."/>
            <person name="Kumar L."/>
            <person name="Lee Y.H."/>
            <person name="Li L."/>
            <person name="Manners J.M."/>
            <person name="Miranda-Saavedra D."/>
            <person name="Mukherjee M."/>
            <person name="Park G."/>
            <person name="Park J."/>
            <person name="Park S.Y."/>
            <person name="Proctor R.H."/>
            <person name="Regev A."/>
            <person name="Ruiz-Roldan M.C."/>
            <person name="Sain D."/>
            <person name="Sakthikumar S."/>
            <person name="Sykes S."/>
            <person name="Schwartz D.C."/>
            <person name="Turgeon B.G."/>
            <person name="Wapinski I."/>
            <person name="Yoder O."/>
            <person name="Young S."/>
            <person name="Zeng Q."/>
            <person name="Zhou S."/>
            <person name="Galagan J."/>
            <person name="Cuomo C.A."/>
            <person name="Kistler H.C."/>
            <person name="Rep M."/>
        </authorList>
    </citation>
    <scope>GENOME REANNOTATION</scope>
    <source>
        <strain evidence="3">ATCC MYA-4620 / CBS 123657 / FGSC 9075 / NRRL 31084 / PH-1</strain>
        <strain evidence="2">PH-1 / ATCC MYA-4620 / FGSC 9075 / NRRL 31084</strain>
    </source>
</reference>
<dbReference type="EnsemblFungi" id="CEF73955">
    <property type="protein sequence ID" value="CEF73955"/>
    <property type="gene ID" value="FGRRES_12010_M"/>
</dbReference>
<reference key="3">
    <citation type="submission" date="2014-02" db="EMBL/GenBank/DDBJ databases">
        <title>A revised Fusarium graminearum genomic reference sequence using whole shotgun re-sequencing.</title>
        <authorList>
            <person name="King R."/>
            <person name="Urban M."/>
            <person name="Hassani-Pak K."/>
            <person name="Hammond-Kosack K."/>
        </authorList>
    </citation>
    <scope>NUCLEOTIDE SEQUENCE</scope>
    <source>
        <strain>PH-1</strain>
    </source>
</reference>
<dbReference type="AlphaFoldDB" id="A0A0E0RRT0"/>
<evidence type="ECO:0000313" key="2">
    <source>
        <dbReference type="EnsemblFungi" id="CEF73955"/>
    </source>
</evidence>
<evidence type="ECO:0000313" key="1">
    <source>
        <dbReference type="EMBL" id="CEF73955.1"/>
    </source>
</evidence>
<proteinExistence type="predicted"/>
<gene>
    <name evidence="1" type="ORF">FGRAMPH1_01T04297</name>
</gene>